<dbReference type="InterPro" id="IPR036390">
    <property type="entry name" value="WH_DNA-bd_sf"/>
</dbReference>
<dbReference type="InterPro" id="IPR004606">
    <property type="entry name" value="Mop_domain"/>
</dbReference>
<feature type="domain" description="Mop" evidence="4">
    <location>
        <begin position="180"/>
        <end position="246"/>
    </location>
</feature>
<comment type="subcellular location">
    <subcellularLocation>
        <location evidence="1">Cell membrane</location>
        <topology evidence="1">Peripheral membrane protein</topology>
    </subcellularLocation>
</comment>
<dbReference type="Gene3D" id="1.10.10.10">
    <property type="entry name" value="Winged helix-like DNA-binding domain superfamily/Winged helix DNA-binding domain"/>
    <property type="match status" value="1"/>
</dbReference>
<dbReference type="PROSITE" id="PS51866">
    <property type="entry name" value="MOP"/>
    <property type="match status" value="1"/>
</dbReference>
<evidence type="ECO:0000256" key="1">
    <source>
        <dbReference type="ARBA" id="ARBA00004202"/>
    </source>
</evidence>
<evidence type="ECO:0000256" key="2">
    <source>
        <dbReference type="ARBA" id="ARBA00022505"/>
    </source>
</evidence>
<dbReference type="InterPro" id="IPR051815">
    <property type="entry name" value="Molybdate_resp_trans_reg"/>
</dbReference>
<evidence type="ECO:0000256" key="3">
    <source>
        <dbReference type="SAM" id="MobiDB-lite"/>
    </source>
</evidence>
<dbReference type="InterPro" id="IPR036388">
    <property type="entry name" value="WH-like_DNA-bd_sf"/>
</dbReference>
<reference evidence="5 6" key="1">
    <citation type="journal article" date="2019" name="Int. J. Syst. Evol. Microbiol.">
        <title>The Global Catalogue of Microorganisms (GCM) 10K type strain sequencing project: providing services to taxonomists for standard genome sequencing and annotation.</title>
        <authorList>
            <consortium name="The Broad Institute Genomics Platform"/>
            <consortium name="The Broad Institute Genome Sequencing Center for Infectious Disease"/>
            <person name="Wu L."/>
            <person name="Ma J."/>
        </authorList>
    </citation>
    <scope>NUCLEOTIDE SEQUENCE [LARGE SCALE GENOMIC DNA]</scope>
    <source>
        <strain evidence="5 6">JCM 19585</strain>
    </source>
</reference>
<dbReference type="SUPFAM" id="SSF50331">
    <property type="entry name" value="MOP-like"/>
    <property type="match status" value="1"/>
</dbReference>
<dbReference type="Pfam" id="PF00126">
    <property type="entry name" value="HTH_1"/>
    <property type="match status" value="1"/>
</dbReference>
<proteinExistence type="predicted"/>
<sequence length="249" mass="26158">MDTTMPPRRHNRFARPTDRERMDAGFDARLHADDVAFGARDAALLRAIDATGSLNAAAERLGRSYSRAHGRLDDLEAAFGPLVERTRGGASGGGTALTEDAYALLARFERLRAGYAAIAETTVAVLSGTVVDRDGELGTVETDAGVVRALVPPDADAVDVAVRADAVTLHAPDDAPSADATSARNRFEGTVERVESGDAVARVRVDVGADTALDALLTVDSVERLGLRVGHPVVASFKATATRATPTER</sequence>
<feature type="region of interest" description="Disordered" evidence="3">
    <location>
        <begin position="1"/>
        <end position="20"/>
    </location>
</feature>
<dbReference type="InterPro" id="IPR005116">
    <property type="entry name" value="Transp-assoc_OB_typ1"/>
</dbReference>
<dbReference type="EMBL" id="BMPF01000001">
    <property type="protein sequence ID" value="GGL28141.1"/>
    <property type="molecule type" value="Genomic_DNA"/>
</dbReference>
<keyword evidence="2" id="KW-0500">Molybdenum</keyword>
<dbReference type="InterPro" id="IPR000847">
    <property type="entry name" value="LysR_HTH_N"/>
</dbReference>
<dbReference type="InterPro" id="IPR008995">
    <property type="entry name" value="Mo/tungstate-bd_C_term_dom"/>
</dbReference>
<protein>
    <recommendedName>
        <fullName evidence="4">Mop domain-containing protein</fullName>
    </recommendedName>
</protein>
<dbReference type="Gene3D" id="2.40.50.100">
    <property type="match status" value="1"/>
</dbReference>
<dbReference type="Proteomes" id="UP000628840">
    <property type="component" value="Unassembled WGS sequence"/>
</dbReference>
<dbReference type="Pfam" id="PF03459">
    <property type="entry name" value="TOBE"/>
    <property type="match status" value="1"/>
</dbReference>
<organism evidence="5 6">
    <name type="scientific">Halarchaeum grantii</name>
    <dbReference type="NCBI Taxonomy" id="1193105"/>
    <lineage>
        <taxon>Archaea</taxon>
        <taxon>Methanobacteriati</taxon>
        <taxon>Methanobacteriota</taxon>
        <taxon>Stenosarchaea group</taxon>
        <taxon>Halobacteria</taxon>
        <taxon>Halobacteriales</taxon>
        <taxon>Halobacteriaceae</taxon>
    </lineage>
</organism>
<dbReference type="PANTHER" id="PTHR30432:SF1">
    <property type="entry name" value="DNA-BINDING TRANSCRIPTIONAL DUAL REGULATOR MODE"/>
    <property type="match status" value="1"/>
</dbReference>
<dbReference type="GO" id="GO:0015689">
    <property type="term" value="P:molybdate ion transport"/>
    <property type="evidence" value="ECO:0007669"/>
    <property type="project" value="InterPro"/>
</dbReference>
<keyword evidence="6" id="KW-1185">Reference proteome</keyword>
<dbReference type="GO" id="GO:0005886">
    <property type="term" value="C:plasma membrane"/>
    <property type="evidence" value="ECO:0007669"/>
    <property type="project" value="UniProtKB-SubCell"/>
</dbReference>
<evidence type="ECO:0000313" key="5">
    <source>
        <dbReference type="EMBL" id="GGL28141.1"/>
    </source>
</evidence>
<dbReference type="PANTHER" id="PTHR30432">
    <property type="entry name" value="TRANSCRIPTIONAL REGULATOR MODE"/>
    <property type="match status" value="1"/>
</dbReference>
<dbReference type="AlphaFoldDB" id="A0A830ETH4"/>
<dbReference type="SUPFAM" id="SSF46785">
    <property type="entry name" value="Winged helix' DNA-binding domain"/>
    <property type="match status" value="1"/>
</dbReference>
<accession>A0A830ETH4</accession>
<name>A0A830ETH4_9EURY</name>
<dbReference type="NCBIfam" id="TIGR00638">
    <property type="entry name" value="Mop"/>
    <property type="match status" value="1"/>
</dbReference>
<evidence type="ECO:0000313" key="6">
    <source>
        <dbReference type="Proteomes" id="UP000628840"/>
    </source>
</evidence>
<evidence type="ECO:0000259" key="4">
    <source>
        <dbReference type="PROSITE" id="PS51866"/>
    </source>
</evidence>
<gene>
    <name evidence="5" type="ORF">GCM10009037_09740</name>
</gene>
<comment type="caution">
    <text evidence="5">The sequence shown here is derived from an EMBL/GenBank/DDBJ whole genome shotgun (WGS) entry which is preliminary data.</text>
</comment>
<dbReference type="GO" id="GO:0003700">
    <property type="term" value="F:DNA-binding transcription factor activity"/>
    <property type="evidence" value="ECO:0007669"/>
    <property type="project" value="InterPro"/>
</dbReference>